<sequence>MSLPTSLAAVIVTYNRLDKLKRVIDALKKQTQLPDQVFVIDNASTDDTGAWLQELQNQDQRFQHVRLRENSGGAGGFYEGARVAYEAGHDYIWFSDDDAYPEPEAIAQLQHSLQDFETRFHHRPAFACSAVKWTNGDLCEMNTPTTVWDWPRFYSPETPYFLVSACSFVSVLVPRWVIQEHGFPIKDYFIWYDDAEYTQRIAKTYPGIYCPNSEVVHDVPENKGVNYALINDKNIWKFRYGARNETSFRRREQGWYGVAVFVRGVHNQMRAGNVDPALRREVYKAIWQGCSFAPAIERPDPDSSV</sequence>
<dbReference type="Proteomes" id="UP000198767">
    <property type="component" value="Unassembled WGS sequence"/>
</dbReference>
<dbReference type="InterPro" id="IPR001173">
    <property type="entry name" value="Glyco_trans_2-like"/>
</dbReference>
<evidence type="ECO:0000256" key="1">
    <source>
        <dbReference type="ARBA" id="ARBA00006739"/>
    </source>
</evidence>
<dbReference type="CDD" id="cd04185">
    <property type="entry name" value="GT_2_like_b"/>
    <property type="match status" value="1"/>
</dbReference>
<dbReference type="AlphaFoldDB" id="A0A1G5RCQ7"/>
<organism evidence="5 6">
    <name type="scientific">Epibacterium ulvae</name>
    <dbReference type="NCBI Taxonomy" id="1156985"/>
    <lineage>
        <taxon>Bacteria</taxon>
        <taxon>Pseudomonadati</taxon>
        <taxon>Pseudomonadota</taxon>
        <taxon>Alphaproteobacteria</taxon>
        <taxon>Rhodobacterales</taxon>
        <taxon>Roseobacteraceae</taxon>
        <taxon>Epibacterium</taxon>
    </lineage>
</organism>
<evidence type="ECO:0000313" key="6">
    <source>
        <dbReference type="Proteomes" id="UP000198767"/>
    </source>
</evidence>
<dbReference type="Gene3D" id="3.90.550.10">
    <property type="entry name" value="Spore Coat Polysaccharide Biosynthesis Protein SpsA, Chain A"/>
    <property type="match status" value="1"/>
</dbReference>
<evidence type="ECO:0000256" key="3">
    <source>
        <dbReference type="ARBA" id="ARBA00022679"/>
    </source>
</evidence>
<proteinExistence type="inferred from homology"/>
<feature type="domain" description="Glycosyltransferase 2-like" evidence="4">
    <location>
        <begin position="10"/>
        <end position="115"/>
    </location>
</feature>
<name>A0A1G5RCQ7_9RHOB</name>
<dbReference type="SUPFAM" id="SSF53448">
    <property type="entry name" value="Nucleotide-diphospho-sugar transferases"/>
    <property type="match status" value="1"/>
</dbReference>
<dbReference type="PANTHER" id="PTHR43179:SF12">
    <property type="entry name" value="GALACTOFURANOSYLTRANSFERASE GLFT2"/>
    <property type="match status" value="1"/>
</dbReference>
<reference evidence="5 6" key="1">
    <citation type="submission" date="2016-10" db="EMBL/GenBank/DDBJ databases">
        <authorList>
            <person name="de Groot N.N."/>
        </authorList>
    </citation>
    <scope>NUCLEOTIDE SEQUENCE [LARGE SCALE GENOMIC DNA]</scope>
    <source>
        <strain evidence="5 6">U95</strain>
    </source>
</reference>
<dbReference type="InterPro" id="IPR029044">
    <property type="entry name" value="Nucleotide-diphossugar_trans"/>
</dbReference>
<protein>
    <submittedName>
        <fullName evidence="5">Glycosyltransferase, GT2 family</fullName>
    </submittedName>
</protein>
<evidence type="ECO:0000313" key="5">
    <source>
        <dbReference type="EMBL" id="SCZ71894.1"/>
    </source>
</evidence>
<keyword evidence="6" id="KW-1185">Reference proteome</keyword>
<evidence type="ECO:0000259" key="4">
    <source>
        <dbReference type="Pfam" id="PF00535"/>
    </source>
</evidence>
<dbReference type="GO" id="GO:0016757">
    <property type="term" value="F:glycosyltransferase activity"/>
    <property type="evidence" value="ECO:0007669"/>
    <property type="project" value="UniProtKB-KW"/>
</dbReference>
<gene>
    <name evidence="5" type="ORF">SAMN04488118_11324</name>
</gene>
<dbReference type="OrthoDB" id="7665907at2"/>
<evidence type="ECO:0000256" key="2">
    <source>
        <dbReference type="ARBA" id="ARBA00022676"/>
    </source>
</evidence>
<comment type="similarity">
    <text evidence="1">Belongs to the glycosyltransferase 2 family.</text>
</comment>
<dbReference type="EMBL" id="FMWG01000013">
    <property type="protein sequence ID" value="SCZ71894.1"/>
    <property type="molecule type" value="Genomic_DNA"/>
</dbReference>
<dbReference type="RefSeq" id="WP_090220800.1">
    <property type="nucleotide sequence ID" value="NZ_FMWG01000013.1"/>
</dbReference>
<keyword evidence="2" id="KW-0328">Glycosyltransferase</keyword>
<accession>A0A1G5RCQ7</accession>
<dbReference type="Pfam" id="PF00535">
    <property type="entry name" value="Glycos_transf_2"/>
    <property type="match status" value="1"/>
</dbReference>
<dbReference type="STRING" id="1156985.SAMN04488118_11324"/>
<keyword evidence="3 5" id="KW-0808">Transferase</keyword>
<dbReference type="PANTHER" id="PTHR43179">
    <property type="entry name" value="RHAMNOSYLTRANSFERASE WBBL"/>
    <property type="match status" value="1"/>
</dbReference>